<reference evidence="4 5" key="1">
    <citation type="submission" date="2016-03" db="EMBL/GenBank/DDBJ databases">
        <authorList>
            <person name="Ploux O."/>
        </authorList>
    </citation>
    <scope>NUCLEOTIDE SEQUENCE [LARGE SCALE GENOMIC DNA]</scope>
    <source>
        <strain evidence="4 5">UAMH 11012</strain>
    </source>
</reference>
<accession>A0A1L7XER3</accession>
<dbReference type="PANTHER" id="PTHR42748">
    <property type="entry name" value="NITROGEN METABOLITE REPRESSION PROTEIN NMRA FAMILY MEMBER"/>
    <property type="match status" value="1"/>
</dbReference>
<evidence type="ECO:0000256" key="1">
    <source>
        <dbReference type="ARBA" id="ARBA00006328"/>
    </source>
</evidence>
<dbReference type="SUPFAM" id="SSF51735">
    <property type="entry name" value="NAD(P)-binding Rossmann-fold domains"/>
    <property type="match status" value="1"/>
</dbReference>
<dbReference type="InterPro" id="IPR008030">
    <property type="entry name" value="NmrA-like"/>
</dbReference>
<dbReference type="Gene3D" id="3.40.50.720">
    <property type="entry name" value="NAD(P)-binding Rossmann-like Domain"/>
    <property type="match status" value="1"/>
</dbReference>
<dbReference type="Proteomes" id="UP000184330">
    <property type="component" value="Unassembled WGS sequence"/>
</dbReference>
<dbReference type="InterPro" id="IPR051164">
    <property type="entry name" value="NmrA-like_oxidored"/>
</dbReference>
<keyword evidence="5" id="KW-1185">Reference proteome</keyword>
<protein>
    <recommendedName>
        <fullName evidence="3">NmrA-like domain-containing protein</fullName>
    </recommendedName>
</protein>
<dbReference type="Gene3D" id="3.90.25.10">
    <property type="entry name" value="UDP-galactose 4-epimerase, domain 1"/>
    <property type="match status" value="1"/>
</dbReference>
<evidence type="ECO:0000256" key="2">
    <source>
        <dbReference type="ARBA" id="ARBA00022857"/>
    </source>
</evidence>
<feature type="domain" description="NmrA-like" evidence="3">
    <location>
        <begin position="3"/>
        <end position="264"/>
    </location>
</feature>
<name>A0A1L7XER3_9HELO</name>
<dbReference type="PANTHER" id="PTHR42748:SF7">
    <property type="entry name" value="NMRA LIKE REDOX SENSOR 1-RELATED"/>
    <property type="match status" value="1"/>
</dbReference>
<dbReference type="AlphaFoldDB" id="A0A1L7XER3"/>
<dbReference type="InterPro" id="IPR036291">
    <property type="entry name" value="NAD(P)-bd_dom_sf"/>
</dbReference>
<dbReference type="Pfam" id="PF05368">
    <property type="entry name" value="NmrA"/>
    <property type="match status" value="1"/>
</dbReference>
<comment type="similarity">
    <text evidence="1">Belongs to the NmrA-type oxidoreductase family.</text>
</comment>
<dbReference type="OrthoDB" id="3358371at2759"/>
<proteinExistence type="inferred from homology"/>
<evidence type="ECO:0000313" key="4">
    <source>
        <dbReference type="EMBL" id="CZR63525.1"/>
    </source>
</evidence>
<evidence type="ECO:0000259" key="3">
    <source>
        <dbReference type="Pfam" id="PF05368"/>
    </source>
</evidence>
<organism evidence="4 5">
    <name type="scientific">Phialocephala subalpina</name>
    <dbReference type="NCBI Taxonomy" id="576137"/>
    <lineage>
        <taxon>Eukaryota</taxon>
        <taxon>Fungi</taxon>
        <taxon>Dikarya</taxon>
        <taxon>Ascomycota</taxon>
        <taxon>Pezizomycotina</taxon>
        <taxon>Leotiomycetes</taxon>
        <taxon>Helotiales</taxon>
        <taxon>Mollisiaceae</taxon>
        <taxon>Phialocephala</taxon>
        <taxon>Phialocephala fortinii species complex</taxon>
    </lineage>
</organism>
<dbReference type="STRING" id="576137.A0A1L7XER3"/>
<evidence type="ECO:0000313" key="5">
    <source>
        <dbReference type="Proteomes" id="UP000184330"/>
    </source>
</evidence>
<keyword evidence="2" id="KW-0521">NADP</keyword>
<gene>
    <name evidence="4" type="ORF">PAC_13422</name>
</gene>
<sequence length="295" mass="32923">MPRLIAVTGATGNQGGSVAKLLLQYPGEFKVRAITRDAHSESSQALADLGAEIVQADLTKPETLPAAVNGCWGVFGVTNFYDAKIKDDPASEEVQGKNLVKASFDARVECFIWSSLPSSAQISGGKHHVDAYIKEIGLPASILYTGNFYENMVLRQHVTYHKPTDVVEFRHTVIKRDTKSMLYVEKDLSAIVKAVFDQWDSKKNLLNHKILYCADSRVSAGDIIECIERVTGKKCTWESLPTTGVPDRDIMYQLYNEMGMYRNKELPDENVVALGVKMHSIEDFVRERLVPYLGF</sequence>
<dbReference type="EMBL" id="FJOG01000024">
    <property type="protein sequence ID" value="CZR63525.1"/>
    <property type="molecule type" value="Genomic_DNA"/>
</dbReference>